<dbReference type="GO" id="GO:0000056">
    <property type="term" value="P:ribosomal small subunit export from nucleus"/>
    <property type="evidence" value="ECO:0007669"/>
    <property type="project" value="TreeGrafter"/>
</dbReference>
<protein>
    <recommendedName>
        <fullName evidence="5">Protein LTV1 homolog</fullName>
    </recommendedName>
</protein>
<evidence type="ECO:0000256" key="2">
    <source>
        <dbReference type="SAM" id="MobiDB-lite"/>
    </source>
</evidence>
<evidence type="ECO:0000313" key="4">
    <source>
        <dbReference type="Proteomes" id="UP000355283"/>
    </source>
</evidence>
<dbReference type="EMBL" id="SDOX01000001">
    <property type="protein sequence ID" value="TFJ88547.1"/>
    <property type="molecule type" value="Genomic_DNA"/>
</dbReference>
<proteinExistence type="inferred from homology"/>
<keyword evidence="4" id="KW-1185">Reference proteome</keyword>
<reference evidence="3 4" key="1">
    <citation type="submission" date="2019-01" db="EMBL/GenBank/DDBJ databases">
        <title>Nuclear Genome Assembly of the Microalgal Biofuel strain Nannochloropsis salina CCMP1776.</title>
        <authorList>
            <person name="Hovde B."/>
        </authorList>
    </citation>
    <scope>NUCLEOTIDE SEQUENCE [LARGE SCALE GENOMIC DNA]</scope>
    <source>
        <strain evidence="3 4">CCMP1776</strain>
    </source>
</reference>
<dbReference type="PANTHER" id="PTHR21531:SF0">
    <property type="entry name" value="PROTEIN LTV1 HOMOLOG"/>
    <property type="match status" value="1"/>
</dbReference>
<dbReference type="GO" id="GO:0005829">
    <property type="term" value="C:cytosol"/>
    <property type="evidence" value="ECO:0007669"/>
    <property type="project" value="TreeGrafter"/>
</dbReference>
<evidence type="ECO:0000256" key="1">
    <source>
        <dbReference type="ARBA" id="ARBA00009078"/>
    </source>
</evidence>
<feature type="region of interest" description="Disordered" evidence="2">
    <location>
        <begin position="242"/>
        <end position="304"/>
    </location>
</feature>
<evidence type="ECO:0000313" key="3">
    <source>
        <dbReference type="EMBL" id="TFJ88547.1"/>
    </source>
</evidence>
<evidence type="ECO:0008006" key="5">
    <source>
        <dbReference type="Google" id="ProtNLM"/>
    </source>
</evidence>
<dbReference type="GO" id="GO:0005634">
    <property type="term" value="C:nucleus"/>
    <property type="evidence" value="ECO:0007669"/>
    <property type="project" value="TreeGrafter"/>
</dbReference>
<feature type="compositionally biased region" description="Basic and acidic residues" evidence="2">
    <location>
        <begin position="46"/>
        <end position="59"/>
    </location>
</feature>
<comment type="caution">
    <text evidence="3">The sequence shown here is derived from an EMBL/GenBank/DDBJ whole genome shotgun (WGS) entry which is preliminary data.</text>
</comment>
<dbReference type="GO" id="GO:0042274">
    <property type="term" value="P:ribosomal small subunit biogenesis"/>
    <property type="evidence" value="ECO:0007669"/>
    <property type="project" value="InterPro"/>
</dbReference>
<comment type="similarity">
    <text evidence="1">Belongs to the LTV1 family.</text>
</comment>
<dbReference type="GO" id="GO:0030688">
    <property type="term" value="C:preribosome, small subunit precursor"/>
    <property type="evidence" value="ECO:0007669"/>
    <property type="project" value="TreeGrafter"/>
</dbReference>
<dbReference type="Pfam" id="PF04180">
    <property type="entry name" value="LTV"/>
    <property type="match status" value="1"/>
</dbReference>
<dbReference type="OrthoDB" id="5852896at2759"/>
<accession>A0A4D9DDN7</accession>
<dbReference type="InterPro" id="IPR007307">
    <property type="entry name" value="Ltv1"/>
</dbReference>
<sequence>MGKARKRFIDPANSQHFYVVHRSQRDANGDDPEASQYVLLPGRRGNAADRGEATEPRQREKDIRWRDHINELGLPNDGYNYARHLKTMGGGRFIAASGEIGQARTRGGVYQLAQGTGLQDERIAGDEGVVPCREERLKPVVDAITLSADCMDEELERALFGSDTEDGEEKVEGVRGGGELNDDFILQAGKEPKEDLDEEDGEVDGNGGGDKFDFEAHMAMLIAKSEKSLGWAPARGWGHGELESMQRVTPSRHVGFRDSDDEKTLELSRRSKKMGAAAKPHDATGMKESSGEGGIPKSGKHRSRFEEEFEDLLTEYGEEDIGGLKGTEEEASARGGPGAVKEVEDTIEDILDNFLRAKIACTARQGKRDGHFELEVGRKGRPRSSGSSTLVMEKDEIHEGAEEVLEAGADDIEGFIAKHDYLGDRDGLVPWDCETILSTCSNLDNHPSLISEQRGRQGRKMHGKHCSELPLLPEGRDVGLYPENAAEMVALSKKSGLPLGVLPQAPKKAISNANTGGKRDKDEKLLDKRARKAAVKLARREGRARKREMTQAFKAVEKVAGLQSRSGETAVNRSVFQFS</sequence>
<gene>
    <name evidence="3" type="ORF">NSK_000121</name>
</gene>
<name>A0A4D9DDN7_9STRA</name>
<dbReference type="AlphaFoldDB" id="A0A4D9DDN7"/>
<feature type="compositionally biased region" description="Basic and acidic residues" evidence="2">
    <location>
        <begin position="255"/>
        <end position="269"/>
    </location>
</feature>
<dbReference type="Proteomes" id="UP000355283">
    <property type="component" value="Unassembled WGS sequence"/>
</dbReference>
<dbReference type="PANTHER" id="PTHR21531">
    <property type="entry name" value="LOW-TEMPERATURE VIABILITY PROTEIN LTV1-RELATED"/>
    <property type="match status" value="1"/>
</dbReference>
<organism evidence="3 4">
    <name type="scientific">Nannochloropsis salina CCMP1776</name>
    <dbReference type="NCBI Taxonomy" id="1027361"/>
    <lineage>
        <taxon>Eukaryota</taxon>
        <taxon>Sar</taxon>
        <taxon>Stramenopiles</taxon>
        <taxon>Ochrophyta</taxon>
        <taxon>Eustigmatophyceae</taxon>
        <taxon>Eustigmatales</taxon>
        <taxon>Monodopsidaceae</taxon>
        <taxon>Microchloropsis</taxon>
        <taxon>Microchloropsis salina</taxon>
    </lineage>
</organism>
<feature type="region of interest" description="Disordered" evidence="2">
    <location>
        <begin position="22"/>
        <end position="59"/>
    </location>
</feature>